<keyword evidence="1" id="KW-1133">Transmembrane helix</keyword>
<organism evidence="3 4">
    <name type="scientific">Vallitalea longa</name>
    <dbReference type="NCBI Taxonomy" id="2936439"/>
    <lineage>
        <taxon>Bacteria</taxon>
        <taxon>Bacillati</taxon>
        <taxon>Bacillota</taxon>
        <taxon>Clostridia</taxon>
        <taxon>Lachnospirales</taxon>
        <taxon>Vallitaleaceae</taxon>
        <taxon>Vallitalea</taxon>
    </lineage>
</organism>
<dbReference type="Pfam" id="PF12773">
    <property type="entry name" value="DZR"/>
    <property type="match status" value="1"/>
</dbReference>
<comment type="caution">
    <text evidence="3">The sequence shown here is derived from an EMBL/GenBank/DDBJ whole genome shotgun (WGS) entry which is preliminary data.</text>
</comment>
<evidence type="ECO:0000259" key="2">
    <source>
        <dbReference type="Pfam" id="PF12773"/>
    </source>
</evidence>
<accession>A0A9W6DF86</accession>
<evidence type="ECO:0000313" key="4">
    <source>
        <dbReference type="Proteomes" id="UP001144256"/>
    </source>
</evidence>
<dbReference type="Proteomes" id="UP001144256">
    <property type="component" value="Unassembled WGS sequence"/>
</dbReference>
<dbReference type="InterPro" id="IPR025874">
    <property type="entry name" value="DZR"/>
</dbReference>
<dbReference type="EMBL" id="BRLB01000003">
    <property type="protein sequence ID" value="GKX29222.1"/>
    <property type="molecule type" value="Genomic_DNA"/>
</dbReference>
<sequence length="153" mass="17413">MYEKSKFKVIFWVITCIIIAGITGLGVLMGLSSLITERDVMPMMIMGIFLLIIVLVIILAGITVYKDAKKLQLDPWMWILIVMYVPYFIGLIIYLVVRSNEKKRVRCVHCGNPVESDYNICPHCGHELAKVCSNCGKYVNKQFNICPYCGKDL</sequence>
<feature type="transmembrane region" description="Helical" evidence="1">
    <location>
        <begin position="43"/>
        <end position="64"/>
    </location>
</feature>
<keyword evidence="4" id="KW-1185">Reference proteome</keyword>
<dbReference type="AlphaFoldDB" id="A0A9W6DF86"/>
<feature type="transmembrane region" description="Helical" evidence="1">
    <location>
        <begin position="76"/>
        <end position="97"/>
    </location>
</feature>
<reference evidence="3" key="1">
    <citation type="submission" date="2022-06" db="EMBL/GenBank/DDBJ databases">
        <title>Vallitalea longa sp. nov., an anaerobic bacterium isolated from marine sediment.</title>
        <authorList>
            <person name="Hirano S."/>
            <person name="Terahara T."/>
            <person name="Mori K."/>
            <person name="Hamada M."/>
            <person name="Matsumoto R."/>
            <person name="Kobayashi T."/>
        </authorList>
    </citation>
    <scope>NUCLEOTIDE SEQUENCE</scope>
    <source>
        <strain evidence="3">SH18-1</strain>
    </source>
</reference>
<evidence type="ECO:0000313" key="3">
    <source>
        <dbReference type="EMBL" id="GKX29222.1"/>
    </source>
</evidence>
<protein>
    <recommendedName>
        <fullName evidence="2">DZANK-type domain-containing protein</fullName>
    </recommendedName>
</protein>
<keyword evidence="1" id="KW-0472">Membrane</keyword>
<keyword evidence="1" id="KW-0812">Transmembrane</keyword>
<feature type="transmembrane region" description="Helical" evidence="1">
    <location>
        <begin position="12"/>
        <end position="31"/>
    </location>
</feature>
<evidence type="ECO:0000256" key="1">
    <source>
        <dbReference type="SAM" id="Phobius"/>
    </source>
</evidence>
<feature type="domain" description="DZANK-type" evidence="2">
    <location>
        <begin position="107"/>
        <end position="150"/>
    </location>
</feature>
<gene>
    <name evidence="3" type="ORF">SH1V18_17020</name>
</gene>
<name>A0A9W6DF86_9FIRM</name>
<dbReference type="RefSeq" id="WP_281814567.1">
    <property type="nucleotide sequence ID" value="NZ_BRLB01000003.1"/>
</dbReference>
<proteinExistence type="predicted"/>